<comment type="caution">
    <text evidence="2">The sequence shown here is derived from an EMBL/GenBank/DDBJ whole genome shotgun (WGS) entry which is preliminary data.</text>
</comment>
<keyword evidence="3" id="KW-1185">Reference proteome</keyword>
<organism evidence="2 3">
    <name type="scientific">Coptis chinensis</name>
    <dbReference type="NCBI Taxonomy" id="261450"/>
    <lineage>
        <taxon>Eukaryota</taxon>
        <taxon>Viridiplantae</taxon>
        <taxon>Streptophyta</taxon>
        <taxon>Embryophyta</taxon>
        <taxon>Tracheophyta</taxon>
        <taxon>Spermatophyta</taxon>
        <taxon>Magnoliopsida</taxon>
        <taxon>Ranunculales</taxon>
        <taxon>Ranunculaceae</taxon>
        <taxon>Coptidoideae</taxon>
        <taxon>Coptis</taxon>
    </lineage>
</organism>
<evidence type="ECO:0000256" key="1">
    <source>
        <dbReference type="ARBA" id="ARBA00022737"/>
    </source>
</evidence>
<protein>
    <recommendedName>
        <fullName evidence="4">Pentatricopeptide repeat-containing protein</fullName>
    </recommendedName>
</protein>
<dbReference type="InterPro" id="IPR046960">
    <property type="entry name" value="PPR_At4g14850-like_plant"/>
</dbReference>
<dbReference type="Proteomes" id="UP000631114">
    <property type="component" value="Unassembled WGS sequence"/>
</dbReference>
<dbReference type="EMBL" id="JADFTS010000009">
    <property type="protein sequence ID" value="KAF9590660.1"/>
    <property type="molecule type" value="Genomic_DNA"/>
</dbReference>
<dbReference type="GO" id="GO:0009451">
    <property type="term" value="P:RNA modification"/>
    <property type="evidence" value="ECO:0007669"/>
    <property type="project" value="InterPro"/>
</dbReference>
<accession>A0A835GZU7</accession>
<dbReference type="NCBIfam" id="TIGR00756">
    <property type="entry name" value="PPR"/>
    <property type="match status" value="1"/>
</dbReference>
<gene>
    <name evidence="2" type="ORF">IFM89_036152</name>
</gene>
<proteinExistence type="predicted"/>
<dbReference type="InterPro" id="IPR011990">
    <property type="entry name" value="TPR-like_helical_dom_sf"/>
</dbReference>
<dbReference type="AlphaFoldDB" id="A0A835GZU7"/>
<reference evidence="2 3" key="1">
    <citation type="submission" date="2020-10" db="EMBL/GenBank/DDBJ databases">
        <title>The Coptis chinensis genome and diversification of protoberbering-type alkaloids.</title>
        <authorList>
            <person name="Wang B."/>
            <person name="Shu S."/>
            <person name="Song C."/>
            <person name="Liu Y."/>
        </authorList>
    </citation>
    <scope>NUCLEOTIDE SEQUENCE [LARGE SCALE GENOMIC DNA]</scope>
    <source>
        <strain evidence="2">HL-2020</strain>
        <tissue evidence="2">Leaf</tissue>
    </source>
</reference>
<dbReference type="InterPro" id="IPR002885">
    <property type="entry name" value="PPR_rpt"/>
</dbReference>
<evidence type="ECO:0000313" key="2">
    <source>
        <dbReference type="EMBL" id="KAF9590660.1"/>
    </source>
</evidence>
<dbReference type="GO" id="GO:0003723">
    <property type="term" value="F:RNA binding"/>
    <property type="evidence" value="ECO:0007669"/>
    <property type="project" value="InterPro"/>
</dbReference>
<dbReference type="Gene3D" id="1.25.40.10">
    <property type="entry name" value="Tetratricopeptide repeat domain"/>
    <property type="match status" value="1"/>
</dbReference>
<dbReference type="OrthoDB" id="185373at2759"/>
<sequence length="218" mass="24443">MWGLSFLPNEFSYPFVFKFCSVLGLVEPGRMIREWVLDKSIGSVMGKSGIEDASFIRLKEIHGFAIKQKGIIDVDSIDDDKLRASIVAGYAFHRCMSYACRLFEEISLKTSQLLISMISGFIECKQTNEALRVFRDMIMQNGGEFKAVSKVPLTLLLPECSASSLTGLEIHGHAYRVEFESTTSDAFIMHYSSRCTMCMAAFLVICTSNHMEVLQNSS</sequence>
<keyword evidence="1" id="KW-0677">Repeat</keyword>
<dbReference type="PANTHER" id="PTHR47926">
    <property type="entry name" value="PENTATRICOPEPTIDE REPEAT-CONTAINING PROTEIN"/>
    <property type="match status" value="1"/>
</dbReference>
<evidence type="ECO:0008006" key="4">
    <source>
        <dbReference type="Google" id="ProtNLM"/>
    </source>
</evidence>
<evidence type="ECO:0000313" key="3">
    <source>
        <dbReference type="Proteomes" id="UP000631114"/>
    </source>
</evidence>
<name>A0A835GZU7_9MAGN</name>